<dbReference type="Pfam" id="PF08637">
    <property type="entry name" value="NCA2"/>
    <property type="match status" value="1"/>
</dbReference>
<dbReference type="SMART" id="SM00175">
    <property type="entry name" value="RAB"/>
    <property type="match status" value="1"/>
</dbReference>
<dbReference type="InterPro" id="IPR001806">
    <property type="entry name" value="Small_GTPase"/>
</dbReference>
<dbReference type="PANTHER" id="PTHR28234:SF1">
    <property type="entry name" value="NUCLEAR CONTROL OF ATPASE PROTEIN 2"/>
    <property type="match status" value="1"/>
</dbReference>
<dbReference type="CDD" id="cd01867">
    <property type="entry name" value="Rab8_Rab10_Rab13_like"/>
    <property type="match status" value="1"/>
</dbReference>
<dbReference type="InterPro" id="IPR013946">
    <property type="entry name" value="NCA2-like"/>
</dbReference>
<dbReference type="SMART" id="SM00176">
    <property type="entry name" value="RAN"/>
    <property type="match status" value="1"/>
</dbReference>
<keyword evidence="4" id="KW-0496">Mitochondrion</keyword>
<dbReference type="EMBL" id="JAGTJR010000018">
    <property type="protein sequence ID" value="KAH7046078.1"/>
    <property type="molecule type" value="Genomic_DNA"/>
</dbReference>
<dbReference type="PROSITE" id="PS51419">
    <property type="entry name" value="RAB"/>
    <property type="match status" value="1"/>
</dbReference>
<feature type="region of interest" description="Disordered" evidence="6">
    <location>
        <begin position="266"/>
        <end position="286"/>
    </location>
</feature>
<protein>
    <submittedName>
        <fullName evidence="8">ATP synthase regulation protein NCA2-domain-containing protein</fullName>
    </submittedName>
</protein>
<evidence type="ECO:0000313" key="8">
    <source>
        <dbReference type="EMBL" id="KAH7046078.1"/>
    </source>
</evidence>
<feature type="transmembrane region" description="Helical" evidence="7">
    <location>
        <begin position="549"/>
        <end position="570"/>
    </location>
</feature>
<keyword evidence="2 7" id="KW-0812">Transmembrane</keyword>
<dbReference type="Gene3D" id="3.40.50.300">
    <property type="entry name" value="P-loop containing nucleotide triphosphate hydrolases"/>
    <property type="match status" value="1"/>
</dbReference>
<dbReference type="NCBIfam" id="TIGR00231">
    <property type="entry name" value="small_GTP"/>
    <property type="match status" value="1"/>
</dbReference>
<keyword evidence="9" id="KW-1185">Reference proteome</keyword>
<evidence type="ECO:0000256" key="3">
    <source>
        <dbReference type="ARBA" id="ARBA00022989"/>
    </source>
</evidence>
<accession>A0ABQ8G6G7</accession>
<dbReference type="SMART" id="SM00173">
    <property type="entry name" value="RAS"/>
    <property type="match status" value="1"/>
</dbReference>
<gene>
    <name evidence="8" type="ORF">B0J12DRAFT_711928</name>
</gene>
<evidence type="ECO:0000256" key="5">
    <source>
        <dbReference type="ARBA" id="ARBA00023136"/>
    </source>
</evidence>
<evidence type="ECO:0000313" key="9">
    <source>
        <dbReference type="Proteomes" id="UP000774617"/>
    </source>
</evidence>
<evidence type="ECO:0000256" key="4">
    <source>
        <dbReference type="ARBA" id="ARBA00023128"/>
    </source>
</evidence>
<proteinExistence type="predicted"/>
<evidence type="ECO:0000256" key="6">
    <source>
        <dbReference type="SAM" id="MobiDB-lite"/>
    </source>
</evidence>
<evidence type="ECO:0000256" key="7">
    <source>
        <dbReference type="SAM" id="Phobius"/>
    </source>
</evidence>
<dbReference type="Pfam" id="PF00071">
    <property type="entry name" value="Ras"/>
    <property type="match status" value="1"/>
</dbReference>
<dbReference type="PROSITE" id="PS51420">
    <property type="entry name" value="RHO"/>
    <property type="match status" value="1"/>
</dbReference>
<keyword evidence="5 7" id="KW-0472">Membrane</keyword>
<name>A0ABQ8G6G7_9PEZI</name>
<dbReference type="SUPFAM" id="SSF52540">
    <property type="entry name" value="P-loop containing nucleoside triphosphate hydrolases"/>
    <property type="match status" value="1"/>
</dbReference>
<dbReference type="PRINTS" id="PR00449">
    <property type="entry name" value="RASTRNSFRMNG"/>
</dbReference>
<dbReference type="InterPro" id="IPR005225">
    <property type="entry name" value="Small_GTP-bd"/>
</dbReference>
<keyword evidence="3 7" id="KW-1133">Transmembrane helix</keyword>
<dbReference type="PROSITE" id="PS51421">
    <property type="entry name" value="RAS"/>
    <property type="match status" value="1"/>
</dbReference>
<dbReference type="Proteomes" id="UP000774617">
    <property type="component" value="Unassembled WGS sequence"/>
</dbReference>
<dbReference type="SMART" id="SM00174">
    <property type="entry name" value="RHO"/>
    <property type="match status" value="1"/>
</dbReference>
<sequence>MSFVADQVQRIDSQLDRLPLSAGLSAAAAAATATGTGAPDDGSSIVHANQARITHLQNLIKSLSTSAGSQKKALLSRDRIRNALQQARIADDCSTCQQHFVDEEEEGGRRYSVTDAVDPSYEHELEWLLLSKATAHTYGLVLNAILEQTLPLSDDIWYWDDVLGSARHASVYSVQTSPLRLYAWGKGVYQDVRRRGGDLARDGWGQFYGLVQEVVRERSIVQIQRRVLSPLALVRNEARTKQSALKRIRLINANALGVLLGEGLSNQSSHDEGFRTPTAQSEDSRHRWKSAVTRSIALMDIVLQEVTDPHVPVDEFDDAVAARTDQDRYYQILEASDYSALSLNPALVAERLSAILDVHLGSYAKEFRERTKEHGRPSGIVRYWLPATVLLVSSTTIYRIVMGHRNEIIASIRDLGRTTIDFFNNWIIEPTKKIIGTIRHDEDSEVSIMSKRSLEGDRASLERMVVDFAVQVPENGSLSEPQIAEIRQRVKEGDLTPVLKAYEKDMQKPIVGAITGNLIRALLIQIQKTKVDVEVAMAGIDSILKSQELLFGFIGLTPGVMVVFAMTRYLQGMFGSRKGLRMSQVSGQITRVFRNIDRILTTAQPTKYGELFYKDHGLLLCEVHVLRQLASRILPGRVFHDFLEEIDDLVDIRAGVAKQRKVVKRMRWAYAKWLEDSFTPSFITTIGIDFKIRTIELDGKRVKLQIWDTAGQERFRTITTAYYRGAMGILLVYDVTDERSFNNIRTWFSNVEQHATEGVNKILIGNKCDWEEKRAVSTEQGQALADELGIPFLEVSAKSNINVDKAFYSLAADIKKRIIDTARSDPAPGQGQSGVNVGDSGANAGMGGKCC</sequence>
<dbReference type="InterPro" id="IPR027417">
    <property type="entry name" value="P-loop_NTPase"/>
</dbReference>
<evidence type="ECO:0000256" key="1">
    <source>
        <dbReference type="ARBA" id="ARBA00004225"/>
    </source>
</evidence>
<reference evidence="8 9" key="1">
    <citation type="journal article" date="2021" name="Nat. Commun.">
        <title>Genetic determinants of endophytism in the Arabidopsis root mycobiome.</title>
        <authorList>
            <person name="Mesny F."/>
            <person name="Miyauchi S."/>
            <person name="Thiergart T."/>
            <person name="Pickel B."/>
            <person name="Atanasova L."/>
            <person name="Karlsson M."/>
            <person name="Huettel B."/>
            <person name="Barry K.W."/>
            <person name="Haridas S."/>
            <person name="Chen C."/>
            <person name="Bauer D."/>
            <person name="Andreopoulos W."/>
            <person name="Pangilinan J."/>
            <person name="LaButti K."/>
            <person name="Riley R."/>
            <person name="Lipzen A."/>
            <person name="Clum A."/>
            <person name="Drula E."/>
            <person name="Henrissat B."/>
            <person name="Kohler A."/>
            <person name="Grigoriev I.V."/>
            <person name="Martin F.M."/>
            <person name="Hacquard S."/>
        </authorList>
    </citation>
    <scope>NUCLEOTIDE SEQUENCE [LARGE SCALE GENOMIC DNA]</scope>
    <source>
        <strain evidence="8 9">MPI-SDFR-AT-0080</strain>
    </source>
</reference>
<evidence type="ECO:0000256" key="2">
    <source>
        <dbReference type="ARBA" id="ARBA00022692"/>
    </source>
</evidence>
<organism evidence="8 9">
    <name type="scientific">Macrophomina phaseolina</name>
    <dbReference type="NCBI Taxonomy" id="35725"/>
    <lineage>
        <taxon>Eukaryota</taxon>
        <taxon>Fungi</taxon>
        <taxon>Dikarya</taxon>
        <taxon>Ascomycota</taxon>
        <taxon>Pezizomycotina</taxon>
        <taxon>Dothideomycetes</taxon>
        <taxon>Dothideomycetes incertae sedis</taxon>
        <taxon>Botryosphaeriales</taxon>
        <taxon>Botryosphaeriaceae</taxon>
        <taxon>Macrophomina</taxon>
    </lineage>
</organism>
<comment type="subcellular location">
    <subcellularLocation>
        <location evidence="1">Mitochondrion membrane</location>
        <topology evidence="1">Multi-pass membrane protein</topology>
    </subcellularLocation>
</comment>
<dbReference type="PANTHER" id="PTHR28234">
    <property type="entry name" value="NUCLEAR CONTROL OF ATPASE PROTEIN 2"/>
    <property type="match status" value="1"/>
</dbReference>
<comment type="caution">
    <text evidence="8">The sequence shown here is derived from an EMBL/GenBank/DDBJ whole genome shotgun (WGS) entry which is preliminary data.</text>
</comment>